<evidence type="ECO:0000256" key="10">
    <source>
        <dbReference type="RuleBase" id="RU362071"/>
    </source>
</evidence>
<evidence type="ECO:0000256" key="4">
    <source>
        <dbReference type="ARBA" id="ARBA00022475"/>
    </source>
</evidence>
<dbReference type="AlphaFoldDB" id="A0A840G6V5"/>
<evidence type="ECO:0000256" key="3">
    <source>
        <dbReference type="ARBA" id="ARBA00021717"/>
    </source>
</evidence>
<comment type="caution">
    <text evidence="11">The sequence shown here is derived from an EMBL/GenBank/DDBJ whole genome shotgun (WGS) entry which is preliminary data.</text>
</comment>
<evidence type="ECO:0000256" key="6">
    <source>
        <dbReference type="ARBA" id="ARBA00022989"/>
    </source>
</evidence>
<keyword evidence="4 10" id="KW-1003">Cell membrane</keyword>
<keyword evidence="12" id="KW-1185">Reference proteome</keyword>
<gene>
    <name evidence="11" type="ORF">GGD90_001053</name>
</gene>
<dbReference type="GO" id="GO:0006605">
    <property type="term" value="P:protein targeting"/>
    <property type="evidence" value="ECO:0007669"/>
    <property type="project" value="UniProtKB-UniRule"/>
</dbReference>
<comment type="subcellular location">
    <subcellularLocation>
        <location evidence="10">Cell membrane</location>
        <topology evidence="10">Multi-pass membrane protein</topology>
    </subcellularLocation>
    <subcellularLocation>
        <location evidence="10">Bacterial flagellum basal body</location>
    </subcellularLocation>
</comment>
<keyword evidence="5 10" id="KW-0812">Transmembrane</keyword>
<evidence type="ECO:0000313" key="11">
    <source>
        <dbReference type="EMBL" id="MBB4246690.1"/>
    </source>
</evidence>
<reference evidence="11 12" key="1">
    <citation type="submission" date="2020-08" db="EMBL/GenBank/DDBJ databases">
        <title>Genome sequencing of Purple Non-Sulfur Bacteria from various extreme environments.</title>
        <authorList>
            <person name="Mayer M."/>
        </authorList>
    </citation>
    <scope>NUCLEOTIDE SEQUENCE [LARGE SCALE GENOMIC DNA]</scope>
    <source>
        <strain evidence="11 12">2761</strain>
    </source>
</reference>
<comment type="function">
    <text evidence="1 10">Role in flagellar biosynthesis.</text>
</comment>
<organism evidence="11 12">
    <name type="scientific">Rhodocyclus tenuis</name>
    <name type="common">Rhodospirillum tenue</name>
    <dbReference type="NCBI Taxonomy" id="1066"/>
    <lineage>
        <taxon>Bacteria</taxon>
        <taxon>Pseudomonadati</taxon>
        <taxon>Pseudomonadota</taxon>
        <taxon>Betaproteobacteria</taxon>
        <taxon>Rhodocyclales</taxon>
        <taxon>Rhodocyclaceae</taxon>
        <taxon>Rhodocyclus</taxon>
    </lineage>
</organism>
<feature type="transmembrane region" description="Helical" evidence="10">
    <location>
        <begin position="214"/>
        <end position="238"/>
    </location>
</feature>
<feature type="transmembrane region" description="Helical" evidence="10">
    <location>
        <begin position="12"/>
        <end position="30"/>
    </location>
</feature>
<comment type="similarity">
    <text evidence="2 10">Belongs to the FliR/MopE/SpaR family.</text>
</comment>
<dbReference type="PANTHER" id="PTHR30065:SF8">
    <property type="entry name" value="FLAGELLAR BIOSYNTHETIC PROTEIN FLIR"/>
    <property type="match status" value="1"/>
</dbReference>
<evidence type="ECO:0000256" key="7">
    <source>
        <dbReference type="ARBA" id="ARBA00023136"/>
    </source>
</evidence>
<evidence type="ECO:0000256" key="8">
    <source>
        <dbReference type="ARBA" id="ARBA00023143"/>
    </source>
</evidence>
<dbReference type="InterPro" id="IPR002010">
    <property type="entry name" value="T3SS_IM_R"/>
</dbReference>
<keyword evidence="8 10" id="KW-0975">Bacterial flagellum</keyword>
<dbReference type="GO" id="GO:0009425">
    <property type="term" value="C:bacterial-type flagellum basal body"/>
    <property type="evidence" value="ECO:0007669"/>
    <property type="project" value="UniProtKB-SubCell"/>
</dbReference>
<keyword evidence="11" id="KW-0282">Flagellum</keyword>
<dbReference type="EMBL" id="JACIGE010000003">
    <property type="protein sequence ID" value="MBB4246690.1"/>
    <property type="molecule type" value="Genomic_DNA"/>
</dbReference>
<dbReference type="PRINTS" id="PR00953">
    <property type="entry name" value="TYPE3IMRPROT"/>
</dbReference>
<feature type="transmembrane region" description="Helical" evidence="10">
    <location>
        <begin position="70"/>
        <end position="92"/>
    </location>
</feature>
<keyword evidence="11" id="KW-0969">Cilium</keyword>
<keyword evidence="7 10" id="KW-0472">Membrane</keyword>
<evidence type="ECO:0000256" key="9">
    <source>
        <dbReference type="NCBIfam" id="TIGR01400"/>
    </source>
</evidence>
<dbReference type="InterPro" id="IPR006303">
    <property type="entry name" value="FliR"/>
</dbReference>
<name>A0A840G6V5_RHOTE</name>
<dbReference type="NCBIfam" id="TIGR01400">
    <property type="entry name" value="fliR"/>
    <property type="match status" value="1"/>
</dbReference>
<evidence type="ECO:0000256" key="2">
    <source>
        <dbReference type="ARBA" id="ARBA00009772"/>
    </source>
</evidence>
<accession>A0A840G6V5</accession>
<dbReference type="Proteomes" id="UP000587070">
    <property type="component" value="Unassembled WGS sequence"/>
</dbReference>
<dbReference type="PANTHER" id="PTHR30065">
    <property type="entry name" value="FLAGELLAR BIOSYNTHETIC PROTEIN FLIR"/>
    <property type="match status" value="1"/>
</dbReference>
<feature type="transmembrane region" description="Helical" evidence="10">
    <location>
        <begin position="180"/>
        <end position="202"/>
    </location>
</feature>
<dbReference type="OrthoDB" id="9797790at2"/>
<keyword evidence="6 10" id="KW-1133">Transmembrane helix</keyword>
<evidence type="ECO:0000256" key="1">
    <source>
        <dbReference type="ARBA" id="ARBA00002578"/>
    </source>
</evidence>
<dbReference type="Pfam" id="PF01311">
    <property type="entry name" value="Bac_export_1"/>
    <property type="match status" value="1"/>
</dbReference>
<proteinExistence type="inferred from homology"/>
<protein>
    <recommendedName>
        <fullName evidence="3 9">Flagellar biosynthetic protein FliR</fullName>
    </recommendedName>
</protein>
<feature type="transmembrane region" description="Helical" evidence="10">
    <location>
        <begin position="42"/>
        <end position="58"/>
    </location>
</feature>
<dbReference type="GO" id="GO:0005886">
    <property type="term" value="C:plasma membrane"/>
    <property type="evidence" value="ECO:0007669"/>
    <property type="project" value="UniProtKB-SubCell"/>
</dbReference>
<feature type="transmembrane region" description="Helical" evidence="10">
    <location>
        <begin position="129"/>
        <end position="148"/>
    </location>
</feature>
<dbReference type="GO" id="GO:0044780">
    <property type="term" value="P:bacterial-type flagellum assembly"/>
    <property type="evidence" value="ECO:0007669"/>
    <property type="project" value="UniProtKB-UniRule"/>
</dbReference>
<evidence type="ECO:0000256" key="5">
    <source>
        <dbReference type="ARBA" id="ARBA00022692"/>
    </source>
</evidence>
<dbReference type="RefSeq" id="WP_153115210.1">
    <property type="nucleotide sequence ID" value="NZ_JACIGE010000003.1"/>
</dbReference>
<keyword evidence="11" id="KW-0966">Cell projection</keyword>
<evidence type="ECO:0000313" key="12">
    <source>
        <dbReference type="Proteomes" id="UP000587070"/>
    </source>
</evidence>
<sequence length="260" mass="27446">MITFSSAELNAWIAAFFFPLARILALLSAAPPFNNRGMPRRIRLALGIAIALALTPALPPMPPIEPASGAGLWILAQQVLIGLAMGFALRLAFSAIDMAGNLIGMQMGLGFATFFDPQSAGQTPVLSEFLNLLALLVFLSINGHLIVLATLAHSFTTLPVALALPAAGSWLNIANSGMVIFTYGVLLSLPLLVALLITNVALGVLTRAAPQLNLFAVGFPLTLALGFAVLLFSLPYMAAPLQQLFEFALRSMLGYFVPAT</sequence>